<sequence length="147" mass="16420">MKASRKARDRARKDHAEKFEQLQRQVEAQAVILDLLDEQEKLEAKFGRAVDVLRSLGVKAAEVEESTGLSSLQQSRYIKIWQETGNLEDEEPQEDSEVEEEKTTPESGTEVAQEPEETEESAVVESIAEAAEASDSFGFPPRKAVDV</sequence>
<dbReference type="STRING" id="1121353.H924_03775"/>
<feature type="compositionally biased region" description="Acidic residues" evidence="1">
    <location>
        <begin position="86"/>
        <end position="100"/>
    </location>
</feature>
<dbReference type="EMBL" id="CP004354">
    <property type="protein sequence ID" value="AGG66201.1"/>
    <property type="molecule type" value="Genomic_DNA"/>
</dbReference>
<reference evidence="2 3" key="1">
    <citation type="submission" date="2013-02" db="EMBL/GenBank/DDBJ databases">
        <title>The complete genome sequence of Corynebacterium callunae DSM 20147.</title>
        <authorList>
            <person name="Ruckert C."/>
            <person name="Albersmeier A."/>
            <person name="Kalinowski J."/>
        </authorList>
    </citation>
    <scope>NUCLEOTIDE SEQUENCE [LARGE SCALE GENOMIC DNA]</scope>
    <source>
        <strain evidence="2 3">DSM 20147</strain>
    </source>
</reference>
<evidence type="ECO:0000313" key="3">
    <source>
        <dbReference type="Proteomes" id="UP000011760"/>
    </source>
</evidence>
<evidence type="ECO:0000313" key="2">
    <source>
        <dbReference type="EMBL" id="AGG66201.1"/>
    </source>
</evidence>
<gene>
    <name evidence="2" type="ORF">H924_03775</name>
</gene>
<organism evidence="2 3">
    <name type="scientific">Corynebacterium callunae DSM 20147</name>
    <dbReference type="NCBI Taxonomy" id="1121353"/>
    <lineage>
        <taxon>Bacteria</taxon>
        <taxon>Bacillati</taxon>
        <taxon>Actinomycetota</taxon>
        <taxon>Actinomycetes</taxon>
        <taxon>Mycobacteriales</taxon>
        <taxon>Corynebacteriaceae</taxon>
        <taxon>Corynebacterium</taxon>
    </lineage>
</organism>
<keyword evidence="3" id="KW-1185">Reference proteome</keyword>
<protein>
    <submittedName>
        <fullName evidence="2">Uncharacterized protein</fullName>
    </submittedName>
</protein>
<dbReference type="HOGENOM" id="CLU_1764930_0_0_11"/>
<dbReference type="Proteomes" id="UP000011760">
    <property type="component" value="Chromosome"/>
</dbReference>
<accession>M1TPD0</accession>
<evidence type="ECO:0000256" key="1">
    <source>
        <dbReference type="SAM" id="MobiDB-lite"/>
    </source>
</evidence>
<proteinExistence type="predicted"/>
<feature type="region of interest" description="Disordered" evidence="1">
    <location>
        <begin position="83"/>
        <end position="123"/>
    </location>
</feature>
<dbReference type="AlphaFoldDB" id="M1TPD0"/>
<dbReference type="KEGG" id="ccn:H924_03775"/>
<name>M1TPD0_9CORY</name>
<dbReference type="PATRIC" id="fig|1121353.3.peg.777"/>
<feature type="compositionally biased region" description="Acidic residues" evidence="1">
    <location>
        <begin position="113"/>
        <end position="122"/>
    </location>
</feature>
<dbReference type="RefSeq" id="WP_015650639.1">
    <property type="nucleotide sequence ID" value="NC_020506.1"/>
</dbReference>